<evidence type="ECO:0000256" key="5">
    <source>
        <dbReference type="SAM" id="Coils"/>
    </source>
</evidence>
<dbReference type="InterPro" id="IPR036890">
    <property type="entry name" value="HATPase_C_sf"/>
</dbReference>
<feature type="coiled-coil region" evidence="5">
    <location>
        <begin position="167"/>
        <end position="212"/>
    </location>
</feature>
<dbReference type="HOGENOM" id="CLU_000445_114_51_4"/>
<keyword evidence="9" id="KW-0418">Kinase</keyword>
<dbReference type="Gene3D" id="1.10.287.130">
    <property type="match status" value="1"/>
</dbReference>
<dbReference type="InterPro" id="IPR001789">
    <property type="entry name" value="Sig_transdc_resp-reg_receiver"/>
</dbReference>
<dbReference type="Pfam" id="PF08448">
    <property type="entry name" value="PAS_4"/>
    <property type="match status" value="1"/>
</dbReference>
<dbReference type="Gene3D" id="3.30.565.10">
    <property type="entry name" value="Histidine kinase-like ATPase, C-terminal domain"/>
    <property type="match status" value="1"/>
</dbReference>
<evidence type="ECO:0000256" key="2">
    <source>
        <dbReference type="ARBA" id="ARBA00012438"/>
    </source>
</evidence>
<dbReference type="SUPFAM" id="SSF55785">
    <property type="entry name" value="PYP-like sensor domain (PAS domain)"/>
    <property type="match status" value="1"/>
</dbReference>
<dbReference type="PRINTS" id="PR00344">
    <property type="entry name" value="BCTRLSENSOR"/>
</dbReference>
<dbReference type="SUPFAM" id="SSF52172">
    <property type="entry name" value="CheY-like"/>
    <property type="match status" value="1"/>
</dbReference>
<keyword evidence="5" id="KW-0175">Coiled coil</keyword>
<proteinExistence type="predicted"/>
<dbReference type="PROSITE" id="PS50110">
    <property type="entry name" value="RESPONSE_REGULATORY"/>
    <property type="match status" value="1"/>
</dbReference>
<accession>A0A0E1VPS0</accession>
<dbReference type="InterPro" id="IPR003661">
    <property type="entry name" value="HisK_dim/P_dom"/>
</dbReference>
<protein>
    <recommendedName>
        <fullName evidence="2">histidine kinase</fullName>
        <ecNumber evidence="2">2.7.13.3</ecNumber>
    </recommendedName>
</protein>
<evidence type="ECO:0000313" key="9">
    <source>
        <dbReference type="EMBL" id="EET02813.1"/>
    </source>
</evidence>
<dbReference type="SUPFAM" id="SSF55874">
    <property type="entry name" value="ATPase domain of HSP90 chaperone/DNA topoisomerase II/histidine kinase"/>
    <property type="match status" value="1"/>
</dbReference>
<evidence type="ECO:0000256" key="1">
    <source>
        <dbReference type="ARBA" id="ARBA00000085"/>
    </source>
</evidence>
<dbReference type="SMART" id="SM00387">
    <property type="entry name" value="HATPase_c"/>
    <property type="match status" value="1"/>
</dbReference>
<evidence type="ECO:0000259" key="7">
    <source>
        <dbReference type="PROSITE" id="PS50109"/>
    </source>
</evidence>
<dbReference type="InterPro" id="IPR013656">
    <property type="entry name" value="PAS_4"/>
</dbReference>
<dbReference type="InterPro" id="IPR003594">
    <property type="entry name" value="HATPase_dom"/>
</dbReference>
<comment type="catalytic activity">
    <reaction evidence="1">
        <text>ATP + protein L-histidine = ADP + protein N-phospho-L-histidine.</text>
        <dbReference type="EC" id="2.7.13.3"/>
    </reaction>
</comment>
<dbReference type="InterPro" id="IPR035965">
    <property type="entry name" value="PAS-like_dom_sf"/>
</dbReference>
<dbReference type="PANTHER" id="PTHR43065:SF42">
    <property type="entry name" value="TWO-COMPONENT SENSOR PPRA"/>
    <property type="match status" value="1"/>
</dbReference>
<organism evidence="9">
    <name type="scientific">Burkholderia pseudomallei 1710a</name>
    <dbReference type="NCBI Taxonomy" id="320371"/>
    <lineage>
        <taxon>Bacteria</taxon>
        <taxon>Pseudomonadati</taxon>
        <taxon>Pseudomonadota</taxon>
        <taxon>Betaproteobacteria</taxon>
        <taxon>Burkholderiales</taxon>
        <taxon>Burkholderiaceae</taxon>
        <taxon>Burkholderia</taxon>
        <taxon>pseudomallei group</taxon>
    </lineage>
</organism>
<evidence type="ECO:0000256" key="6">
    <source>
        <dbReference type="SAM" id="MobiDB-lite"/>
    </source>
</evidence>
<evidence type="ECO:0000256" key="4">
    <source>
        <dbReference type="PROSITE-ProRule" id="PRU00169"/>
    </source>
</evidence>
<dbReference type="CDD" id="cd00082">
    <property type="entry name" value="HisKA"/>
    <property type="match status" value="1"/>
</dbReference>
<dbReference type="SUPFAM" id="SSF47384">
    <property type="entry name" value="Homodimeric domain of signal transducing histidine kinase"/>
    <property type="match status" value="1"/>
</dbReference>
<dbReference type="PROSITE" id="PS50109">
    <property type="entry name" value="HIS_KIN"/>
    <property type="match status" value="1"/>
</dbReference>
<evidence type="ECO:0000259" key="8">
    <source>
        <dbReference type="PROSITE" id="PS50110"/>
    </source>
</evidence>
<keyword evidence="9" id="KW-0808">Transferase</keyword>
<dbReference type="Gene3D" id="3.40.50.2300">
    <property type="match status" value="1"/>
</dbReference>
<dbReference type="Proteomes" id="UP000001812">
    <property type="component" value="Chromosome II"/>
</dbReference>
<feature type="region of interest" description="Disordered" evidence="6">
    <location>
        <begin position="586"/>
        <end position="611"/>
    </location>
</feature>
<evidence type="ECO:0000256" key="3">
    <source>
        <dbReference type="ARBA" id="ARBA00022553"/>
    </source>
</evidence>
<dbReference type="GO" id="GO:0000155">
    <property type="term" value="F:phosphorelay sensor kinase activity"/>
    <property type="evidence" value="ECO:0007669"/>
    <property type="project" value="InterPro"/>
</dbReference>
<dbReference type="RefSeq" id="WP_004529174.1">
    <property type="nucleotide sequence ID" value="NZ_CM000833.1"/>
</dbReference>
<dbReference type="InterPro" id="IPR004358">
    <property type="entry name" value="Sig_transdc_His_kin-like_C"/>
</dbReference>
<dbReference type="InterPro" id="IPR011006">
    <property type="entry name" value="CheY-like_superfamily"/>
</dbReference>
<dbReference type="Pfam" id="PF02518">
    <property type="entry name" value="HATPase_c"/>
    <property type="match status" value="1"/>
</dbReference>
<dbReference type="InterPro" id="IPR005467">
    <property type="entry name" value="His_kinase_dom"/>
</dbReference>
<feature type="domain" description="Response regulatory" evidence="8">
    <location>
        <begin position="465"/>
        <end position="581"/>
    </location>
</feature>
<gene>
    <name evidence="9" type="ORF">BURPS1710A_A1912</name>
</gene>
<keyword evidence="3 4" id="KW-0597">Phosphoprotein</keyword>
<dbReference type="Gene3D" id="3.30.450.20">
    <property type="entry name" value="PAS domain"/>
    <property type="match status" value="1"/>
</dbReference>
<dbReference type="Pfam" id="PF00072">
    <property type="entry name" value="Response_reg"/>
    <property type="match status" value="1"/>
</dbReference>
<name>A0A0E1VPS0_BURPE</name>
<reference evidence="9" key="1">
    <citation type="submission" date="2009-05" db="EMBL/GenBank/DDBJ databases">
        <authorList>
            <person name="Harkins D.M."/>
            <person name="DeShazer D."/>
            <person name="Woods D.E."/>
            <person name="Brinkac L.M."/>
            <person name="Brown K.A."/>
            <person name="Hung G.C."/>
            <person name="Tuanyok A."/>
            <person name="Zhang B."/>
            <person name="Nierman W.C."/>
        </authorList>
    </citation>
    <scope>NUCLEOTIDE SEQUENCE [LARGE SCALE GENOMIC DNA]</scope>
    <source>
        <strain evidence="9">1710a</strain>
    </source>
</reference>
<feature type="modified residue" description="4-aspartylphosphate" evidence="4">
    <location>
        <position position="515"/>
    </location>
</feature>
<sequence>MHVEVFAQHPSCPGWHGEMARRIRAFDWSATELGPLERWPASLVAAVRTVLASPVPLVMLWGASGYMLYNDAYAAFAGGRHPYLLGQPVELGWPEVADFNRNVMRTCLAGGALSYRDKALVLLRNGRPEEVWMDLYYSPLAGDDGAPAGVLAVVVETTERVLAARHRDRAKAALHETNAELRRLTETLEQRVADAITERASIEEQLRQAQKMEAIGSLTGGIAHDFNNVLQVVSSNLQMLSAELGEDARAQRRIASAANAVARGAQLASHLLAFARRQPLAPAVLEPRGLIDGMREMLHRALGESVHVDADLRDDVWNVLADRHQFENALLNLAINARDAMRGEGTLKITACNIVLEAGRHARRNGLPPGEYVAFDIADNGVGMTPDILERVFEPFFTTKPDGQGTGLGLSMVFGFVKQSGGHTSIESAPGRGTTVRLLLPRCREAPAGEPAAQRRLPAEGGRETILVVEDDADVRLAVVDMLAQLGYKVITASDGEAGLLALESGAPIDLLFTDVIMPGRIKGGELARRAAQRVPPVPVLFTSGYTRDEIFHAGRLDPGVMLLGKPYRRDELAHKVRSVLDAHASARRAHGARHAQADPRAKTAAARVQR</sequence>
<dbReference type="PANTHER" id="PTHR43065">
    <property type="entry name" value="SENSOR HISTIDINE KINASE"/>
    <property type="match status" value="1"/>
</dbReference>
<dbReference type="SMART" id="SM00448">
    <property type="entry name" value="REC"/>
    <property type="match status" value="1"/>
</dbReference>
<dbReference type="AlphaFoldDB" id="A0A0E1VPS0"/>
<feature type="domain" description="Histidine kinase" evidence="7">
    <location>
        <begin position="221"/>
        <end position="444"/>
    </location>
</feature>
<dbReference type="EMBL" id="CM000833">
    <property type="protein sequence ID" value="EET02813.1"/>
    <property type="molecule type" value="Genomic_DNA"/>
</dbReference>
<dbReference type="InterPro" id="IPR036097">
    <property type="entry name" value="HisK_dim/P_sf"/>
</dbReference>
<dbReference type="EC" id="2.7.13.3" evidence="2"/>